<dbReference type="AlphaFoldDB" id="A0A437QMR8"/>
<keyword evidence="1 12" id="KW-0240">DNA-directed RNA polymerase</keyword>
<evidence type="ECO:0000256" key="8">
    <source>
        <dbReference type="ARBA" id="ARBA00022833"/>
    </source>
</evidence>
<dbReference type="GO" id="GO:0000428">
    <property type="term" value="C:DNA-directed RNA polymerase complex"/>
    <property type="evidence" value="ECO:0007669"/>
    <property type="project" value="UniProtKB-KW"/>
</dbReference>
<dbReference type="GO" id="GO:0003899">
    <property type="term" value="F:DNA-directed RNA polymerase activity"/>
    <property type="evidence" value="ECO:0007669"/>
    <property type="project" value="UniProtKB-UniRule"/>
</dbReference>
<gene>
    <name evidence="12" type="primary">dnaG</name>
    <name evidence="15" type="ORF">EOI86_11270</name>
</gene>
<feature type="region of interest" description="Disordered" evidence="13">
    <location>
        <begin position="92"/>
        <end position="112"/>
    </location>
</feature>
<dbReference type="GO" id="GO:0005737">
    <property type="term" value="C:cytoplasm"/>
    <property type="evidence" value="ECO:0007669"/>
    <property type="project" value="TreeGrafter"/>
</dbReference>
<feature type="compositionally biased region" description="Basic and acidic residues" evidence="13">
    <location>
        <begin position="96"/>
        <end position="112"/>
    </location>
</feature>
<keyword evidence="6" id="KW-0479">Metal-binding</keyword>
<comment type="caution">
    <text evidence="12">Lacks conserved residue(s) required for the propagation of feature annotation.</text>
</comment>
<dbReference type="InterPro" id="IPR034151">
    <property type="entry name" value="TOPRIM_DnaG_bac"/>
</dbReference>
<dbReference type="Gene3D" id="3.90.580.10">
    <property type="entry name" value="Zinc finger, CHC2-type domain"/>
    <property type="match status" value="1"/>
</dbReference>
<dbReference type="Proteomes" id="UP000287447">
    <property type="component" value="Unassembled WGS sequence"/>
</dbReference>
<dbReference type="SMART" id="SM00493">
    <property type="entry name" value="TOPRIM"/>
    <property type="match status" value="1"/>
</dbReference>
<dbReference type="PROSITE" id="PS50880">
    <property type="entry name" value="TOPRIM"/>
    <property type="match status" value="1"/>
</dbReference>
<comment type="catalytic activity">
    <reaction evidence="12">
        <text>ssDNA + n NTP = ssDNA/pppN(pN)n-1 hybrid + (n-1) diphosphate.</text>
        <dbReference type="EC" id="2.7.7.101"/>
    </reaction>
</comment>
<comment type="caution">
    <text evidence="15">The sequence shown here is derived from an EMBL/GenBank/DDBJ whole genome shotgun (WGS) entry which is preliminary data.</text>
</comment>
<sequence length="623" mass="68948">MAFPPGFLDEVRARVSLSGLVGRRVQLKQRGRDDWWGLSPFVNEKSPSFHVREDKGFFHCFSSGEHGDHFSWLMKLEGLSFPEAVERLATDAGLDMPERTPEQKAADERRGGLTDATEAACGYFQRALRSEAGREALKYLRDRGLKDETIAAFRLGYAPGDSGGFKDAMTKAGIPEQVLMETGLMRRSDGGRSPYAFFRDRIQFPILDARGRVIAFGGRFMGDAKAAGVGKYVNSPDTVLFDKGRTLYNLQNARQAAHDGQTVLVVEGYMDVIALAEYGLDAAVAPLGTAITEHQLQLLWRFSDEPVLCLDGDDAGLRAALRAAERALPLLKPGKSLRFAFLPAGEDPDTLVRGQGAKAITTQVDTAEPLDLVLWRSEVGNQPVDTPERRAALEDRLKKLAGQIEDESVRREYFRTFNDRAWSAFRQNRGGQGKTGGRGGFRAGGGNGRSANGRPFQQPQSKRIMRLKPGMSRRRQQVLLAALLNHPALLPDFDEDLRLVEFDADLDKLLLALQNITTIGVDLDVEAINHHFAEHGSEQLLRLVRNREVLDLARQARADAPDAEARSLIEHILRLRSQETLQSELETAARGASDEVAEARVVAFHDTFSDGERDLCDGEDDIL</sequence>
<dbReference type="FunFam" id="3.40.1360.10:FF:000002">
    <property type="entry name" value="DNA primase"/>
    <property type="match status" value="1"/>
</dbReference>
<dbReference type="Pfam" id="PF13662">
    <property type="entry name" value="Toprim_4"/>
    <property type="match status" value="1"/>
</dbReference>
<dbReference type="Pfam" id="PF01807">
    <property type="entry name" value="Zn_ribbon_DnaG"/>
    <property type="match status" value="1"/>
</dbReference>
<keyword evidence="2 12" id="KW-0639">Primosome</keyword>
<evidence type="ECO:0000256" key="7">
    <source>
        <dbReference type="ARBA" id="ARBA00022771"/>
    </source>
</evidence>
<keyword evidence="9" id="KW-0460">Magnesium</keyword>
<comment type="subunit">
    <text evidence="12">Monomer. Interacts with DnaB.</text>
</comment>
<evidence type="ECO:0000256" key="12">
    <source>
        <dbReference type="HAMAP-Rule" id="MF_00974"/>
    </source>
</evidence>
<accession>A0A437QMR8</accession>
<keyword evidence="5 12" id="KW-0235">DNA replication</keyword>
<comment type="similarity">
    <text evidence="12">Belongs to the DnaG primase family.</text>
</comment>
<evidence type="ECO:0000313" key="16">
    <source>
        <dbReference type="Proteomes" id="UP000287447"/>
    </source>
</evidence>
<comment type="function">
    <text evidence="12">RNA polymerase that catalyzes the synthesis of short RNA molecules used as primers for DNA polymerase during DNA replication.</text>
</comment>
<dbReference type="GO" id="GO:0008270">
    <property type="term" value="F:zinc ion binding"/>
    <property type="evidence" value="ECO:0007669"/>
    <property type="project" value="UniProtKB-KW"/>
</dbReference>
<dbReference type="GO" id="GO:1990077">
    <property type="term" value="C:primosome complex"/>
    <property type="evidence" value="ECO:0007669"/>
    <property type="project" value="UniProtKB-KW"/>
</dbReference>
<evidence type="ECO:0000259" key="14">
    <source>
        <dbReference type="PROSITE" id="PS50880"/>
    </source>
</evidence>
<dbReference type="InterPro" id="IPR037068">
    <property type="entry name" value="DNA_primase_core_N_sf"/>
</dbReference>
<evidence type="ECO:0000256" key="5">
    <source>
        <dbReference type="ARBA" id="ARBA00022705"/>
    </source>
</evidence>
<dbReference type="HAMAP" id="MF_00974">
    <property type="entry name" value="DNA_primase_DnaG"/>
    <property type="match status" value="1"/>
</dbReference>
<organism evidence="15 16">
    <name type="scientific">Hwanghaeella grinnelliae</name>
    <dbReference type="NCBI Taxonomy" id="2500179"/>
    <lineage>
        <taxon>Bacteria</taxon>
        <taxon>Pseudomonadati</taxon>
        <taxon>Pseudomonadota</taxon>
        <taxon>Alphaproteobacteria</taxon>
        <taxon>Rhodospirillales</taxon>
        <taxon>Rhodospirillaceae</taxon>
        <taxon>Hwanghaeella</taxon>
    </lineage>
</organism>
<keyword evidence="16" id="KW-1185">Reference proteome</keyword>
<keyword evidence="3 12" id="KW-0808">Transferase</keyword>
<dbReference type="EC" id="2.7.7.101" evidence="12"/>
<dbReference type="EMBL" id="SADE01000002">
    <property type="protein sequence ID" value="RVU35838.1"/>
    <property type="molecule type" value="Genomic_DNA"/>
</dbReference>
<evidence type="ECO:0000256" key="9">
    <source>
        <dbReference type="ARBA" id="ARBA00022842"/>
    </source>
</evidence>
<feature type="compositionally biased region" description="Gly residues" evidence="13">
    <location>
        <begin position="430"/>
        <end position="448"/>
    </location>
</feature>
<dbReference type="InterPro" id="IPR006171">
    <property type="entry name" value="TOPRIM_dom"/>
</dbReference>
<dbReference type="PANTHER" id="PTHR30313:SF2">
    <property type="entry name" value="DNA PRIMASE"/>
    <property type="match status" value="1"/>
</dbReference>
<dbReference type="SUPFAM" id="SSF57783">
    <property type="entry name" value="Zinc beta-ribbon"/>
    <property type="match status" value="1"/>
</dbReference>
<evidence type="ECO:0000256" key="2">
    <source>
        <dbReference type="ARBA" id="ARBA00022515"/>
    </source>
</evidence>
<dbReference type="SMART" id="SM00400">
    <property type="entry name" value="ZnF_CHCC"/>
    <property type="match status" value="1"/>
</dbReference>
<dbReference type="SUPFAM" id="SSF56731">
    <property type="entry name" value="DNA primase core"/>
    <property type="match status" value="1"/>
</dbReference>
<evidence type="ECO:0000256" key="3">
    <source>
        <dbReference type="ARBA" id="ARBA00022679"/>
    </source>
</evidence>
<dbReference type="NCBIfam" id="TIGR01391">
    <property type="entry name" value="dnaG"/>
    <property type="match status" value="1"/>
</dbReference>
<proteinExistence type="inferred from homology"/>
<feature type="domain" description="Toprim" evidence="14">
    <location>
        <begin position="261"/>
        <end position="343"/>
    </location>
</feature>
<dbReference type="Gene3D" id="3.40.1360.10">
    <property type="match status" value="1"/>
</dbReference>
<name>A0A437QMR8_9PROT</name>
<dbReference type="InterPro" id="IPR013264">
    <property type="entry name" value="DNAG_N"/>
</dbReference>
<dbReference type="RefSeq" id="WP_127765315.1">
    <property type="nucleotide sequence ID" value="NZ_SADE01000002.1"/>
</dbReference>
<keyword evidence="8" id="KW-0862">Zinc</keyword>
<keyword evidence="11 12" id="KW-0804">Transcription</keyword>
<protein>
    <recommendedName>
        <fullName evidence="12">DNA primase</fullName>
        <ecNumber evidence="12">2.7.7.101</ecNumber>
    </recommendedName>
</protein>
<dbReference type="InterPro" id="IPR002694">
    <property type="entry name" value="Znf_CHC2"/>
</dbReference>
<keyword evidence="10 12" id="KW-0238">DNA-binding</keyword>
<dbReference type="GO" id="GO:0003677">
    <property type="term" value="F:DNA binding"/>
    <property type="evidence" value="ECO:0007669"/>
    <property type="project" value="UniProtKB-KW"/>
</dbReference>
<evidence type="ECO:0000256" key="11">
    <source>
        <dbReference type="ARBA" id="ARBA00023163"/>
    </source>
</evidence>
<dbReference type="InterPro" id="IPR036977">
    <property type="entry name" value="DNA_primase_Znf_CHC2"/>
</dbReference>
<evidence type="ECO:0000256" key="13">
    <source>
        <dbReference type="SAM" id="MobiDB-lite"/>
    </source>
</evidence>
<keyword evidence="4 12" id="KW-0548">Nucleotidyltransferase</keyword>
<dbReference type="OrthoDB" id="9803773at2"/>
<feature type="region of interest" description="Disordered" evidence="13">
    <location>
        <begin position="427"/>
        <end position="459"/>
    </location>
</feature>
<dbReference type="CDD" id="cd03364">
    <property type="entry name" value="TOPRIM_DnaG_primases"/>
    <property type="match status" value="1"/>
</dbReference>
<evidence type="ECO:0000256" key="6">
    <source>
        <dbReference type="ARBA" id="ARBA00022723"/>
    </source>
</evidence>
<dbReference type="PANTHER" id="PTHR30313">
    <property type="entry name" value="DNA PRIMASE"/>
    <property type="match status" value="1"/>
</dbReference>
<evidence type="ECO:0000256" key="10">
    <source>
        <dbReference type="ARBA" id="ARBA00023125"/>
    </source>
</evidence>
<dbReference type="InterPro" id="IPR030846">
    <property type="entry name" value="DnaG_bac"/>
</dbReference>
<evidence type="ECO:0000256" key="1">
    <source>
        <dbReference type="ARBA" id="ARBA00022478"/>
    </source>
</evidence>
<dbReference type="InterPro" id="IPR006295">
    <property type="entry name" value="DNA_primase_DnaG"/>
</dbReference>
<dbReference type="Pfam" id="PF08275">
    <property type="entry name" value="DNAG_N"/>
    <property type="match status" value="1"/>
</dbReference>
<evidence type="ECO:0000313" key="15">
    <source>
        <dbReference type="EMBL" id="RVU35838.1"/>
    </source>
</evidence>
<evidence type="ECO:0000256" key="4">
    <source>
        <dbReference type="ARBA" id="ARBA00022695"/>
    </source>
</evidence>
<reference evidence="16" key="1">
    <citation type="submission" date="2019-01" db="EMBL/GenBank/DDBJ databases">
        <title>Gri0909 isolated from a small marine red alga.</title>
        <authorList>
            <person name="Kim J."/>
            <person name="Jeong S.E."/>
            <person name="Jeon C.O."/>
        </authorList>
    </citation>
    <scope>NUCLEOTIDE SEQUENCE [LARGE SCALE GENOMIC DNA]</scope>
    <source>
        <strain evidence="16">Gri0909</strain>
    </source>
</reference>
<keyword evidence="7" id="KW-0863">Zinc-finger</keyword>
<dbReference type="GO" id="GO:0006269">
    <property type="term" value="P:DNA replication, synthesis of primer"/>
    <property type="evidence" value="ECO:0007669"/>
    <property type="project" value="UniProtKB-UniRule"/>
</dbReference>
<dbReference type="Gene3D" id="3.90.980.10">
    <property type="entry name" value="DNA primase, catalytic core, N-terminal domain"/>
    <property type="match status" value="1"/>
</dbReference>
<dbReference type="InterPro" id="IPR050219">
    <property type="entry name" value="DnaG_primase"/>
</dbReference>